<comment type="caution">
    <text evidence="9">The sequence shown here is derived from an EMBL/GenBank/DDBJ whole genome shotgun (WGS) entry which is preliminary data.</text>
</comment>
<dbReference type="SUPFAM" id="SSF53098">
    <property type="entry name" value="Ribonuclease H-like"/>
    <property type="match status" value="1"/>
</dbReference>
<dbReference type="RefSeq" id="XP_020437460.1">
    <property type="nucleotide sequence ID" value="XM_020573343.1"/>
</dbReference>
<dbReference type="InParanoid" id="D3B227"/>
<dbReference type="Proteomes" id="UP000001396">
    <property type="component" value="Unassembled WGS sequence"/>
</dbReference>
<dbReference type="Gene3D" id="3.30.420.10">
    <property type="entry name" value="Ribonuclease H-like superfamily/Ribonuclease H"/>
    <property type="match status" value="1"/>
</dbReference>
<name>D3B227_HETP5</name>
<feature type="compositionally biased region" description="Polar residues" evidence="7">
    <location>
        <begin position="1"/>
        <end position="19"/>
    </location>
</feature>
<evidence type="ECO:0000256" key="1">
    <source>
        <dbReference type="ARBA" id="ARBA00004123"/>
    </source>
</evidence>
<evidence type="ECO:0000256" key="6">
    <source>
        <dbReference type="ARBA" id="ARBA00023242"/>
    </source>
</evidence>
<keyword evidence="6" id="KW-0539">Nucleus</keyword>
<dbReference type="EMBL" id="ADBJ01000008">
    <property type="protein sequence ID" value="EFA85351.1"/>
    <property type="molecule type" value="Genomic_DNA"/>
</dbReference>
<accession>D3B227</accession>
<comment type="similarity">
    <text evidence="2">Belongs to the REXO1/REXO3 family.</text>
</comment>
<dbReference type="AlphaFoldDB" id="D3B227"/>
<dbReference type="SMART" id="SM00479">
    <property type="entry name" value="EXOIII"/>
    <property type="match status" value="1"/>
</dbReference>
<keyword evidence="3" id="KW-0540">Nuclease</keyword>
<feature type="region of interest" description="Disordered" evidence="7">
    <location>
        <begin position="555"/>
        <end position="594"/>
    </location>
</feature>
<comment type="subcellular location">
    <subcellularLocation>
        <location evidence="1">Nucleus</location>
    </subcellularLocation>
</comment>
<feature type="compositionally biased region" description="Low complexity" evidence="7">
    <location>
        <begin position="556"/>
        <end position="565"/>
    </location>
</feature>
<proteinExistence type="inferred from homology"/>
<dbReference type="GeneID" id="31357879"/>
<feature type="domain" description="Exonuclease" evidence="8">
    <location>
        <begin position="298"/>
        <end position="455"/>
    </location>
</feature>
<keyword evidence="10" id="KW-1185">Reference proteome</keyword>
<feature type="region of interest" description="Disordered" evidence="7">
    <location>
        <begin position="1"/>
        <end position="89"/>
    </location>
</feature>
<dbReference type="FunCoup" id="D3B227">
    <property type="interactions" value="161"/>
</dbReference>
<feature type="compositionally biased region" description="Polar residues" evidence="7">
    <location>
        <begin position="72"/>
        <end position="89"/>
    </location>
</feature>
<dbReference type="GO" id="GO:0004527">
    <property type="term" value="F:exonuclease activity"/>
    <property type="evidence" value="ECO:0007669"/>
    <property type="project" value="UniProtKB-KW"/>
</dbReference>
<keyword evidence="4" id="KW-0378">Hydrolase</keyword>
<dbReference type="PANTHER" id="PTHR12801:SF115">
    <property type="entry name" value="FI18136P1-RELATED"/>
    <property type="match status" value="1"/>
</dbReference>
<dbReference type="GO" id="GO:0003676">
    <property type="term" value="F:nucleic acid binding"/>
    <property type="evidence" value="ECO:0007669"/>
    <property type="project" value="InterPro"/>
</dbReference>
<dbReference type="GO" id="GO:0005634">
    <property type="term" value="C:nucleus"/>
    <property type="evidence" value="ECO:0007669"/>
    <property type="project" value="UniProtKB-SubCell"/>
</dbReference>
<evidence type="ECO:0000256" key="5">
    <source>
        <dbReference type="ARBA" id="ARBA00022839"/>
    </source>
</evidence>
<feature type="compositionally biased region" description="Low complexity" evidence="7">
    <location>
        <begin position="20"/>
        <end position="40"/>
    </location>
</feature>
<gene>
    <name evidence="9" type="primary">rexo1</name>
    <name evidence="9" type="ORF">PPL_02354</name>
</gene>
<reference evidence="9 10" key="1">
    <citation type="journal article" date="2011" name="Genome Res.">
        <title>Phylogeny-wide analysis of social amoeba genomes highlights ancient origins for complex intercellular communication.</title>
        <authorList>
            <person name="Heidel A.J."/>
            <person name="Lawal H.M."/>
            <person name="Felder M."/>
            <person name="Schilde C."/>
            <person name="Helps N.R."/>
            <person name="Tunggal B."/>
            <person name="Rivero F."/>
            <person name="John U."/>
            <person name="Schleicher M."/>
            <person name="Eichinger L."/>
            <person name="Platzer M."/>
            <person name="Noegel A.A."/>
            <person name="Schaap P."/>
            <person name="Gloeckner G."/>
        </authorList>
    </citation>
    <scope>NUCLEOTIDE SEQUENCE [LARGE SCALE GENOMIC DNA]</scope>
    <source>
        <strain evidence="10">ATCC 26659 / Pp 5 / PN500</strain>
    </source>
</reference>
<evidence type="ECO:0000256" key="2">
    <source>
        <dbReference type="ARBA" id="ARBA00006357"/>
    </source>
</evidence>
<protein>
    <submittedName>
        <fullName evidence="9">RNA exonuclease 1</fullName>
    </submittedName>
</protein>
<evidence type="ECO:0000313" key="9">
    <source>
        <dbReference type="EMBL" id="EFA85351.1"/>
    </source>
</evidence>
<dbReference type="FunFam" id="3.30.420.10:FF:000019">
    <property type="entry name" value="RNA exonuclease NEF-sp"/>
    <property type="match status" value="1"/>
</dbReference>
<dbReference type="InterPro" id="IPR036397">
    <property type="entry name" value="RNaseH_sf"/>
</dbReference>
<evidence type="ECO:0000259" key="8">
    <source>
        <dbReference type="SMART" id="SM00479"/>
    </source>
</evidence>
<dbReference type="OMA" id="THFRNRA"/>
<organism evidence="9 10">
    <name type="scientific">Heterostelium pallidum (strain ATCC 26659 / Pp 5 / PN500)</name>
    <name type="common">Cellular slime mold</name>
    <name type="synonym">Polysphondylium pallidum</name>
    <dbReference type="NCBI Taxonomy" id="670386"/>
    <lineage>
        <taxon>Eukaryota</taxon>
        <taxon>Amoebozoa</taxon>
        <taxon>Evosea</taxon>
        <taxon>Eumycetozoa</taxon>
        <taxon>Dictyostelia</taxon>
        <taxon>Acytosteliales</taxon>
        <taxon>Acytosteliaceae</taxon>
        <taxon>Heterostelium</taxon>
    </lineage>
</organism>
<sequence length="687" mass="76866">MISLTTTDNNQISGVSDTDNISSNNNINNINNNNNNNNNSDKPLKESNNNNNRNNNNNNSKKKKKRNKPEVQKSQSQPQPIDNIVPSSPEMTFSNKFGVLANSDDDFSGINNNNNNNNGAILNFNNNNNNQQMFDPTDIYGKDAKVEVTILTEKRKVCTVKELQHYLMWMMSDFQLSMPTWIFTRNKPLLDKLVLVNIPGVIAYKETAAANNKNQKVHLQPPSHYILTEYELIENGYPLARTNGTMEGWVQSTTTDENTVSLVASDGSNDTTMTITATTTTTTTTTTTEVNNNNGEFEMYAVDCEMCRTIEGLELTRISIVNEKKTVILDEYVKPKNEIIDYLTQYSGITAKTLATVTTTLADIQQRLLTLVKKNTILIGHSLENDLKAMKFIHDRVIDTSVIYPTGSTAKFPLRYLTKKYLSRVIQASSGGHSSIEDANAVMDLVKLKIAKGKNFATKMESYDSFFNRLHHYKKKSSFIDTIEEINQYSTTVVSCYKCGNDQQVTEKASKQVRGSSNFVCLRFSQIAEHYKSLDKTIQKPLGLISLEMKSNELQTTTTTTSSSSDNDKDSEKNTTTTTSTTTTTTTTIKATTTESKPAVVDESILKELNEWDGIPTDQKVFDLFANIDKSLTQIHENMTNNSMMVLVLGPGPNNDINKFRNDGNKQKDYLLALETAKEGLVMIGIK</sequence>
<dbReference type="Pfam" id="PF00929">
    <property type="entry name" value="RNase_T"/>
    <property type="match status" value="1"/>
</dbReference>
<feature type="compositionally biased region" description="Low complexity" evidence="7">
    <location>
        <begin position="47"/>
        <end position="59"/>
    </location>
</feature>
<dbReference type="STRING" id="670386.D3B227"/>
<dbReference type="PANTHER" id="PTHR12801">
    <property type="entry name" value="RNA EXONUCLEASE REXO1 / RECO3 FAMILY MEMBER-RELATED"/>
    <property type="match status" value="1"/>
</dbReference>
<evidence type="ECO:0000256" key="4">
    <source>
        <dbReference type="ARBA" id="ARBA00022801"/>
    </source>
</evidence>
<dbReference type="InterPro" id="IPR012337">
    <property type="entry name" value="RNaseH-like_sf"/>
</dbReference>
<evidence type="ECO:0000313" key="10">
    <source>
        <dbReference type="Proteomes" id="UP000001396"/>
    </source>
</evidence>
<evidence type="ECO:0000256" key="3">
    <source>
        <dbReference type="ARBA" id="ARBA00022722"/>
    </source>
</evidence>
<dbReference type="CDD" id="cd06145">
    <property type="entry name" value="REX1_like"/>
    <property type="match status" value="1"/>
</dbReference>
<dbReference type="InterPro" id="IPR047021">
    <property type="entry name" value="REXO1/3/4-like"/>
</dbReference>
<dbReference type="InterPro" id="IPR034922">
    <property type="entry name" value="REX1-like_exo"/>
</dbReference>
<evidence type="ECO:0000256" key="7">
    <source>
        <dbReference type="SAM" id="MobiDB-lite"/>
    </source>
</evidence>
<keyword evidence="5 9" id="KW-0269">Exonuclease</keyword>
<feature type="compositionally biased region" description="Low complexity" evidence="7">
    <location>
        <begin position="575"/>
        <end position="594"/>
    </location>
</feature>
<dbReference type="InterPro" id="IPR013520">
    <property type="entry name" value="Ribonucl_H"/>
</dbReference>